<dbReference type="AlphaFoldDB" id="A0A4P6F5H8"/>
<dbReference type="GO" id="GO:0016740">
    <property type="term" value="F:transferase activity"/>
    <property type="evidence" value="ECO:0007669"/>
    <property type="project" value="UniProtKB-KW"/>
</dbReference>
<evidence type="ECO:0000313" key="2">
    <source>
        <dbReference type="EMBL" id="QAY69499.1"/>
    </source>
</evidence>
<gene>
    <name evidence="2" type="ORF">ET471_05125</name>
</gene>
<name>A0A4P6F5H8_9MICO</name>
<accession>A0A4P6F5H8</accession>
<dbReference type="Pfam" id="PF04230">
    <property type="entry name" value="PS_pyruv_trans"/>
    <property type="match status" value="1"/>
</dbReference>
<dbReference type="InterPro" id="IPR007345">
    <property type="entry name" value="Polysacch_pyruvyl_Trfase"/>
</dbReference>
<reference evidence="2 3" key="1">
    <citation type="submission" date="2019-01" db="EMBL/GenBank/DDBJ databases">
        <title>Genome sequencing of strain FW10M-9.</title>
        <authorList>
            <person name="Heo J."/>
            <person name="Kim S.-J."/>
            <person name="Kim J.-S."/>
            <person name="Hong S.-B."/>
            <person name="Kwon S.-W."/>
        </authorList>
    </citation>
    <scope>NUCLEOTIDE SEQUENCE [LARGE SCALE GENOMIC DNA]</scope>
    <source>
        <strain evidence="2 3">FW10M-9</strain>
    </source>
</reference>
<proteinExistence type="predicted"/>
<keyword evidence="2" id="KW-0808">Transferase</keyword>
<dbReference type="EMBL" id="CP035493">
    <property type="protein sequence ID" value="QAY69499.1"/>
    <property type="molecule type" value="Genomic_DNA"/>
</dbReference>
<sequence>MTSAAGTGRCPASGDLMAPQVEVVHWNPRRRRRRTLAERLLGRHPTTPVDNFGDLLGPLVVELLRRSRGLPADGGTGPGRRLLAVGSILHLARDGDVVWGSGVNGKIPLAALRARRLDVRAVRGPRTRDVLAGLGIDAPAVYGDPALLLPLVDPRLRAWAATPVHDLTVVPNVHDLAALADHPAVVAPTAPLDAVLERVARSRLVVGSSLHGLVVAESLGIPARAVVAGHEHPLKYDDYYRGTGRDGADAAATVEEAVRRGGAPPPRWDPEPLLAAFPADLWRVPSTVPGGP</sequence>
<dbReference type="Proteomes" id="UP000292118">
    <property type="component" value="Chromosome"/>
</dbReference>
<dbReference type="OrthoDB" id="9803627at2"/>
<evidence type="ECO:0000313" key="3">
    <source>
        <dbReference type="Proteomes" id="UP000292118"/>
    </source>
</evidence>
<feature type="domain" description="Polysaccharide pyruvyl transferase" evidence="1">
    <location>
        <begin position="74"/>
        <end position="226"/>
    </location>
</feature>
<protein>
    <submittedName>
        <fullName evidence="2">Polysaccharide pyruvyl transferase family protein</fullName>
    </submittedName>
</protein>
<keyword evidence="3" id="KW-1185">Reference proteome</keyword>
<evidence type="ECO:0000259" key="1">
    <source>
        <dbReference type="Pfam" id="PF04230"/>
    </source>
</evidence>
<organism evidence="2 3">
    <name type="scientific">Xylanimonas protaetiae</name>
    <dbReference type="NCBI Taxonomy" id="2509457"/>
    <lineage>
        <taxon>Bacteria</taxon>
        <taxon>Bacillati</taxon>
        <taxon>Actinomycetota</taxon>
        <taxon>Actinomycetes</taxon>
        <taxon>Micrococcales</taxon>
        <taxon>Promicromonosporaceae</taxon>
        <taxon>Xylanimonas</taxon>
    </lineage>
</organism>
<dbReference type="KEGG" id="xya:ET471_05125"/>